<feature type="repeat" description="Cell wall-binding" evidence="3">
    <location>
        <begin position="1933"/>
        <end position="1952"/>
    </location>
</feature>
<feature type="compositionally biased region" description="Gly residues" evidence="4">
    <location>
        <begin position="1881"/>
        <end position="1893"/>
    </location>
</feature>
<keyword evidence="2" id="KW-0326">Glycosidase</keyword>
<evidence type="ECO:0000256" key="3">
    <source>
        <dbReference type="PROSITE-ProRule" id="PRU00591"/>
    </source>
</evidence>
<keyword evidence="5" id="KW-0732">Signal</keyword>
<evidence type="ECO:0000256" key="5">
    <source>
        <dbReference type="SAM" id="SignalP"/>
    </source>
</evidence>
<dbReference type="InterPro" id="IPR036179">
    <property type="entry name" value="Ig-like_dom_sf"/>
</dbReference>
<feature type="domain" description="F5/8 type C" evidence="6">
    <location>
        <begin position="644"/>
        <end position="794"/>
    </location>
</feature>
<dbReference type="InterPro" id="IPR008979">
    <property type="entry name" value="Galactose-bd-like_sf"/>
</dbReference>
<keyword evidence="2" id="KW-0378">Hydrolase</keyword>
<dbReference type="SUPFAM" id="SSF48726">
    <property type="entry name" value="Immunoglobulin"/>
    <property type="match status" value="1"/>
</dbReference>
<reference evidence="8" key="1">
    <citation type="submission" date="2020-08" db="EMBL/GenBank/DDBJ databases">
        <title>Genome public.</title>
        <authorList>
            <person name="Liu C."/>
            <person name="Sun Q."/>
        </authorList>
    </citation>
    <scope>NUCLEOTIDE SEQUENCE</scope>
    <source>
        <strain evidence="8">NSJ-33</strain>
    </source>
</reference>
<dbReference type="InterPro" id="IPR007110">
    <property type="entry name" value="Ig-like_dom"/>
</dbReference>
<feature type="domain" description="F5/8 type C" evidence="6">
    <location>
        <begin position="1123"/>
        <end position="1298"/>
    </location>
</feature>
<feature type="region of interest" description="Disordered" evidence="4">
    <location>
        <begin position="490"/>
        <end position="512"/>
    </location>
</feature>
<dbReference type="InterPro" id="IPR003599">
    <property type="entry name" value="Ig_sub"/>
</dbReference>
<feature type="domain" description="F5/8 type C" evidence="6">
    <location>
        <begin position="34"/>
        <end position="192"/>
    </location>
</feature>
<feature type="repeat" description="Cell wall-binding" evidence="3">
    <location>
        <begin position="1953"/>
        <end position="1972"/>
    </location>
</feature>
<feature type="repeat" description="Cell wall-binding" evidence="3">
    <location>
        <begin position="1993"/>
        <end position="2012"/>
    </location>
</feature>
<dbReference type="SUPFAM" id="SSF49785">
    <property type="entry name" value="Galactose-binding domain-like"/>
    <property type="match status" value="6"/>
</dbReference>
<dbReference type="SMART" id="SM00409">
    <property type="entry name" value="IG"/>
    <property type="match status" value="1"/>
</dbReference>
<feature type="signal peptide" evidence="5">
    <location>
        <begin position="1"/>
        <end position="31"/>
    </location>
</feature>
<dbReference type="GO" id="GO:0016798">
    <property type="term" value="F:hydrolase activity, acting on glycosyl bonds"/>
    <property type="evidence" value="ECO:0007669"/>
    <property type="project" value="UniProtKB-KW"/>
</dbReference>
<evidence type="ECO:0000259" key="7">
    <source>
        <dbReference type="PROSITE" id="PS50835"/>
    </source>
</evidence>
<sequence length="2092" mass="232721">MSTKVWKKRLSAFVASLLCVSCLFSSFPAGAVDFSAQKAALTNLALGCSYESDISASPDYPDDNKDKLTDGVVASADYKDSNWVGFHYSGVIDNTDIIVDLGEARLISVLEIDALNAEGVGITYPRYVAFSYSEDNIRWSEPVQVETPASPEADEVHTYSYTLDVPETARYVKITHSIDWWTFFTEIRVWGEQIIEQNPNNIVYGLPYTTSLREEDFHRDHPDAQRERLTDGVKAIRPIWKDSGTVGFHTPNDEAIADKSIDLTFDLGGLKEFQQIQFSAFKEEAENIYHPSAILIEYKDADGVWQEAFEGNMPVFDTAKGDFVFVVPDGEFIAAQAVRLTLTAGSADSWLFIDEVEILSEADGTPANINPPIGTSAKPPIITTDLPGLKSALIGETVTFRVTAKSVDGGILSYQWYRNGEALEGKTGNELILNEVSAADSGRYYVEITNNLNGEATVKQSAFCVLTVSDEPVEQLENLIAGKPYVTSLKDDQFHSSSPDKERKQLTDGIRGQSWGDGNTVGYFVPRGRIADIAFHLDGPITFSEIQIGAVSDSPAGISLPHYVKIEAKNGVGSYKVIYEGTPSGNEAKRVFTYGTGFNSKITATDLRFSFKSEGSASWIFLDEIEVFAGNTGAPLDGDLVMEENEANENLVLGKSYESTLEANSSYPDTNFELTDGRRGTTSYSDDEWQAYLNQTPEFIFDLGEVKSFEEVKVGFCQDLAAGIKLPKRVNIYSSDDKESWKLVSENGVGTNATSQMSYDLRATMSRPETARYVKISIEPNGWVFLDEVEILKNYSAIVTDKANNLAYKKVYTSNPAASAEYPDTFAITKLTDGQCATANYQNPAWVGYGISSKDTEIVIDLGTVASFEQVEATFLNDVLNGFKAPATMRVYHSLDRQNWQEAAPVNAIAPFSNAPTVCFIQSVVGASAARYVKVVFPATTKVMVDEIKVLKNRTMVEGADPEDVDENNLAFRAAYETSWDADVQFADNGKQELTDGIRGSYFYKASEWAGYRAQDGAPFSVTVDLGEIKSFEQVQVGVLESKTRSFPVTYPQNIKIEYSSDKTTWSVFAQEEIKEDGHGVKRFSFDSGAVNGRYVRLTFDFTNWLFLDDINVYAKAVPVSGGTNPDDGAEYNLARNSNYIISRQADYRNVPGILTDGIYGVTGSVYDTNWTGFKYSYENKSFNKMWMDFDLGELKSVSSVIVSSRRDANNGLVLPENVALWSSTDGSTWQKLADMNKPSLTGGAEAVQFAWNGADGGFNVKPDDSTMLYTRYIRVTFDIPESRSGCVYLDEVKILGKDGRCSSAGVASDTTGLYNVALSKPYTVYLDEKTSPEPDIDGKQLTDGIVGKVDGSDPAWVSFNVNYRPRGTYVSEEALRTIVIDLQDVKSITKVQTNVLSCEYSSLPWAMYVHTSMDGVNWTRLGMEYNTDLSTKGRFGFSWRGTHGLTGVKNGFTDSIPEEVPAVAARYVRVDVELLLINQLDEIEIMGYDGVIDGAAQYEGNKKFDGTGRDYLKAGEKTAGVQDMVLCYNGWYGYDSESNQEVGNWNAERYRPYLTYVDTNGKVQDTMFDAVCLLGLNSRYGRPLNTYVVDPLSGNLSQIEDWEWYLDKTFREGGDVDELNKAAKIASEELGDPNYKVKLTIMLPGADRMNDHFGPIDGRYFNLVSNEEDRNFVTDWWIQQVLEGMEKGDYEYIDFVGFYWLEELAGYWPNTTQWANNRVHELGYKTFWIPFFFANGYLWGDEMGFDAVAYQPNHFFKDPYDKDDAGLLGTRQIDRAAQAANYGNIGLEIEVDGNAFFDPAKYNQYLDYLNSAVNNGMDGKNAYRNWYQSVDTFSYSAVSEIKEFRNIYDYAYQLMKGTYTVKPYIKDFSDEPVDKDNIGSIGGGSGSGGGGSVTPKPDDKPDPETPPTGDDNYTWEETDDGYKLKDADGEYVTGWAKVSGKWYYLGADGIRATGWQKVDNKWYYLKSDGVMATGWLKLGNTWYFLNAGGVMQTGWLYNGGVWYYLYSWGGMANTSWVKVGNTWYYMRGNGAMMTGWLQQGNTWYYLKESGAMATGWNWVGSKCYYFNASGKMAANTTVGGYKVDASGAWVK</sequence>
<feature type="repeat" description="Cell wall-binding" evidence="3">
    <location>
        <begin position="1973"/>
        <end position="1992"/>
    </location>
</feature>
<dbReference type="PROSITE" id="PS50022">
    <property type="entry name" value="FA58C_3"/>
    <property type="match status" value="4"/>
</dbReference>
<feature type="domain" description="F5/8 type C" evidence="6">
    <location>
        <begin position="965"/>
        <end position="1118"/>
    </location>
</feature>
<evidence type="ECO:0000313" key="8">
    <source>
        <dbReference type="EMBL" id="MBC8560816.1"/>
    </source>
</evidence>
<dbReference type="InterPro" id="IPR013783">
    <property type="entry name" value="Ig-like_fold"/>
</dbReference>
<dbReference type="PROSITE" id="PS51170">
    <property type="entry name" value="CW"/>
    <property type="match status" value="6"/>
</dbReference>
<dbReference type="Gene3D" id="2.60.120.260">
    <property type="entry name" value="Galactose-binding domain-like"/>
    <property type="match status" value="7"/>
</dbReference>
<gene>
    <name evidence="8" type="ORF">H8710_12145</name>
</gene>
<dbReference type="EMBL" id="JACRSV010000004">
    <property type="protein sequence ID" value="MBC8560816.1"/>
    <property type="molecule type" value="Genomic_DNA"/>
</dbReference>
<dbReference type="Pfam" id="PF00754">
    <property type="entry name" value="F5_F8_type_C"/>
    <property type="match status" value="2"/>
</dbReference>
<feature type="compositionally biased region" description="Basic and acidic residues" evidence="4">
    <location>
        <begin position="490"/>
        <end position="506"/>
    </location>
</feature>
<feature type="repeat" description="Cell wall-binding" evidence="3">
    <location>
        <begin position="2034"/>
        <end position="2053"/>
    </location>
</feature>
<dbReference type="Pfam" id="PF01473">
    <property type="entry name" value="Choline_bind_1"/>
    <property type="match status" value="1"/>
</dbReference>
<feature type="chain" id="PRO_5036723115" evidence="5">
    <location>
        <begin position="32"/>
        <end position="2092"/>
    </location>
</feature>
<dbReference type="SUPFAM" id="SSF69360">
    <property type="entry name" value="Cell wall binding repeat"/>
    <property type="match status" value="1"/>
</dbReference>
<dbReference type="Pfam" id="PF19085">
    <property type="entry name" value="Choline_bind_2"/>
    <property type="match status" value="1"/>
</dbReference>
<protein>
    <submittedName>
        <fullName evidence="8">DUF4855 domain-containing protein</fullName>
    </submittedName>
</protein>
<dbReference type="InterPro" id="IPR000421">
    <property type="entry name" value="FA58C"/>
</dbReference>
<evidence type="ECO:0000313" key="9">
    <source>
        <dbReference type="Proteomes" id="UP000610760"/>
    </source>
</evidence>
<evidence type="ECO:0000256" key="2">
    <source>
        <dbReference type="ARBA" id="ARBA00023295"/>
    </source>
</evidence>
<name>A0A926E7X9_9FIRM</name>
<comment type="caution">
    <text evidence="8">The sequence shown here is derived from an EMBL/GenBank/DDBJ whole genome shotgun (WGS) entry which is preliminary data.</text>
</comment>
<proteinExistence type="predicted"/>
<organism evidence="8 9">
    <name type="scientific">Fumia xinanensis</name>
    <dbReference type="NCBI Taxonomy" id="2763659"/>
    <lineage>
        <taxon>Bacteria</taxon>
        <taxon>Bacillati</taxon>
        <taxon>Bacillota</taxon>
        <taxon>Clostridia</taxon>
        <taxon>Eubacteriales</taxon>
        <taxon>Oscillospiraceae</taxon>
        <taxon>Fumia</taxon>
    </lineage>
</organism>
<dbReference type="InterPro" id="IPR018337">
    <property type="entry name" value="Cell_wall/Cho-bd_repeat"/>
</dbReference>
<evidence type="ECO:0000259" key="6">
    <source>
        <dbReference type="PROSITE" id="PS50022"/>
    </source>
</evidence>
<dbReference type="Pfam" id="PF19127">
    <property type="entry name" value="Choline_bind_3"/>
    <property type="match status" value="2"/>
</dbReference>
<dbReference type="Pfam" id="PF16147">
    <property type="entry name" value="DUF4855"/>
    <property type="match status" value="1"/>
</dbReference>
<dbReference type="RefSeq" id="WP_249296106.1">
    <property type="nucleotide sequence ID" value="NZ_JACRSV010000004.1"/>
</dbReference>
<evidence type="ECO:0000256" key="4">
    <source>
        <dbReference type="SAM" id="MobiDB-lite"/>
    </source>
</evidence>
<dbReference type="Gene3D" id="2.10.270.10">
    <property type="entry name" value="Cholin Binding"/>
    <property type="match status" value="2"/>
</dbReference>
<accession>A0A926E7X9</accession>
<dbReference type="PROSITE" id="PS50835">
    <property type="entry name" value="IG_LIKE"/>
    <property type="match status" value="1"/>
</dbReference>
<feature type="domain" description="Ig-like" evidence="7">
    <location>
        <begin position="379"/>
        <end position="459"/>
    </location>
</feature>
<keyword evidence="1" id="KW-0677">Repeat</keyword>
<evidence type="ECO:0000256" key="1">
    <source>
        <dbReference type="ARBA" id="ARBA00022737"/>
    </source>
</evidence>
<keyword evidence="9" id="KW-1185">Reference proteome</keyword>
<feature type="repeat" description="Cell wall-binding" evidence="3">
    <location>
        <begin position="2014"/>
        <end position="2033"/>
    </location>
</feature>
<feature type="region of interest" description="Disordered" evidence="4">
    <location>
        <begin position="1877"/>
        <end position="1918"/>
    </location>
</feature>
<dbReference type="Gene3D" id="2.60.40.10">
    <property type="entry name" value="Immunoglobulins"/>
    <property type="match status" value="1"/>
</dbReference>
<dbReference type="InterPro" id="IPR032329">
    <property type="entry name" value="DUF4855"/>
</dbReference>
<dbReference type="Proteomes" id="UP000610760">
    <property type="component" value="Unassembled WGS sequence"/>
</dbReference>